<dbReference type="GO" id="GO:0005886">
    <property type="term" value="C:plasma membrane"/>
    <property type="evidence" value="ECO:0007669"/>
    <property type="project" value="UniProtKB-SubCell"/>
</dbReference>
<evidence type="ECO:0000256" key="6">
    <source>
        <dbReference type="ARBA" id="ARBA00022840"/>
    </source>
</evidence>
<dbReference type="Pfam" id="PF00005">
    <property type="entry name" value="ABC_tran"/>
    <property type="match status" value="1"/>
</dbReference>
<dbReference type="PROSITE" id="PS50893">
    <property type="entry name" value="ABC_TRANSPORTER_2"/>
    <property type="match status" value="1"/>
</dbReference>
<sequence length="259" mass="28931">MSEPIITFDDVSKRFGAVTVLDGLDFNVAEGEKVTIIGPSGSGKSTILRILMTLEPISGGTVWVDGEPLWHEKAADGSLKRPSERHMRHMRTKLGMVFQSFNLFPHMSVLRNITEAPVQVLKLSKAQARERAGDLLEMVGMSDHRDKFPNQLSGGQQQRVAIARALAMRPKIMLFDEPTSALDPELVGEVQEVIRRLADAHDLTMLMVTHEMRFAREISDRICFIDKGRIIEDGPPEAIFSDPREERTREFLGALLGEG</sequence>
<dbReference type="GO" id="GO:0015424">
    <property type="term" value="F:ABC-type amino acid transporter activity"/>
    <property type="evidence" value="ECO:0007669"/>
    <property type="project" value="InterPro"/>
</dbReference>
<dbReference type="OrthoDB" id="9802264at2"/>
<evidence type="ECO:0000313" key="11">
    <source>
        <dbReference type="Proteomes" id="UP000192455"/>
    </source>
</evidence>
<keyword evidence="4" id="KW-1003">Cell membrane</keyword>
<evidence type="ECO:0000256" key="4">
    <source>
        <dbReference type="ARBA" id="ARBA00022475"/>
    </source>
</evidence>
<dbReference type="InterPro" id="IPR014343">
    <property type="entry name" value="Ectoine_EhuA"/>
</dbReference>
<dbReference type="PIRSF" id="PIRSF039085">
    <property type="entry name" value="ABC_ATPase_HisP"/>
    <property type="match status" value="1"/>
</dbReference>
<dbReference type="InterPro" id="IPR003439">
    <property type="entry name" value="ABC_transporter-like_ATP-bd"/>
</dbReference>
<dbReference type="NCBIfam" id="TIGR03005">
    <property type="entry name" value="ectoine_ehuA"/>
    <property type="match status" value="1"/>
</dbReference>
<name>A0A1R3WD68_9RHOB</name>
<dbReference type="InterPro" id="IPR027417">
    <property type="entry name" value="P-loop_NTPase"/>
</dbReference>
<keyword evidence="6 10" id="KW-0067">ATP-binding</keyword>
<dbReference type="CDD" id="cd03262">
    <property type="entry name" value="ABC_HisP_GlnQ"/>
    <property type="match status" value="1"/>
</dbReference>
<dbReference type="PANTHER" id="PTHR43166:SF9">
    <property type="entry name" value="GLUTAMATE_ASPARTATE IMPORT ATP-BINDING PROTEIN GLTL"/>
    <property type="match status" value="1"/>
</dbReference>
<dbReference type="AlphaFoldDB" id="A0A1R3WD68"/>
<dbReference type="STRING" id="515897.SAMN05421849_0392"/>
<dbReference type="InterPro" id="IPR017871">
    <property type="entry name" value="ABC_transporter-like_CS"/>
</dbReference>
<dbReference type="InterPro" id="IPR003593">
    <property type="entry name" value="AAA+_ATPase"/>
</dbReference>
<dbReference type="RefSeq" id="WP_076646783.1">
    <property type="nucleotide sequence ID" value="NZ_FTPS01000001.1"/>
</dbReference>
<keyword evidence="8" id="KW-0472">Membrane</keyword>
<evidence type="ECO:0000256" key="3">
    <source>
        <dbReference type="ARBA" id="ARBA00022448"/>
    </source>
</evidence>
<protein>
    <submittedName>
        <fullName evidence="10">Amino acid ABC transporter ATP-binding protein, PAAT family</fullName>
    </submittedName>
</protein>
<keyword evidence="7" id="KW-0029">Amino-acid transport</keyword>
<evidence type="ECO:0000259" key="9">
    <source>
        <dbReference type="PROSITE" id="PS50893"/>
    </source>
</evidence>
<keyword evidence="3" id="KW-0813">Transport</keyword>
<evidence type="ECO:0000256" key="2">
    <source>
        <dbReference type="ARBA" id="ARBA00005417"/>
    </source>
</evidence>
<evidence type="ECO:0000256" key="1">
    <source>
        <dbReference type="ARBA" id="ARBA00004202"/>
    </source>
</evidence>
<dbReference type="GO" id="GO:0016887">
    <property type="term" value="F:ATP hydrolysis activity"/>
    <property type="evidence" value="ECO:0007669"/>
    <property type="project" value="InterPro"/>
</dbReference>
<accession>A0A1R3WD68</accession>
<evidence type="ECO:0000256" key="8">
    <source>
        <dbReference type="ARBA" id="ARBA00023136"/>
    </source>
</evidence>
<dbReference type="Gene3D" id="3.40.50.300">
    <property type="entry name" value="P-loop containing nucleotide triphosphate hydrolases"/>
    <property type="match status" value="1"/>
</dbReference>
<feature type="domain" description="ABC transporter" evidence="9">
    <location>
        <begin position="6"/>
        <end position="252"/>
    </location>
</feature>
<organism evidence="10 11">
    <name type="scientific">Pontibaca methylaminivorans</name>
    <dbReference type="NCBI Taxonomy" id="515897"/>
    <lineage>
        <taxon>Bacteria</taxon>
        <taxon>Pseudomonadati</taxon>
        <taxon>Pseudomonadota</taxon>
        <taxon>Alphaproteobacteria</taxon>
        <taxon>Rhodobacterales</taxon>
        <taxon>Roseobacteraceae</taxon>
        <taxon>Pontibaca</taxon>
    </lineage>
</organism>
<keyword evidence="5" id="KW-0547">Nucleotide-binding</keyword>
<dbReference type="InterPro" id="IPR030679">
    <property type="entry name" value="ABC_ATPase_HisP-typ"/>
</dbReference>
<dbReference type="PROSITE" id="PS00211">
    <property type="entry name" value="ABC_TRANSPORTER_1"/>
    <property type="match status" value="1"/>
</dbReference>
<dbReference type="InterPro" id="IPR050086">
    <property type="entry name" value="MetN_ABC_transporter-like"/>
</dbReference>
<evidence type="ECO:0000256" key="7">
    <source>
        <dbReference type="ARBA" id="ARBA00022970"/>
    </source>
</evidence>
<dbReference type="SMART" id="SM00382">
    <property type="entry name" value="AAA"/>
    <property type="match status" value="1"/>
</dbReference>
<dbReference type="GO" id="GO:0005524">
    <property type="term" value="F:ATP binding"/>
    <property type="evidence" value="ECO:0007669"/>
    <property type="project" value="UniProtKB-KW"/>
</dbReference>
<keyword evidence="11" id="KW-1185">Reference proteome</keyword>
<dbReference type="FunFam" id="3.40.50.300:FF:000020">
    <property type="entry name" value="Amino acid ABC transporter ATP-binding component"/>
    <property type="match status" value="1"/>
</dbReference>
<dbReference type="SUPFAM" id="SSF52540">
    <property type="entry name" value="P-loop containing nucleoside triphosphate hydrolases"/>
    <property type="match status" value="1"/>
</dbReference>
<dbReference type="PANTHER" id="PTHR43166">
    <property type="entry name" value="AMINO ACID IMPORT ATP-BINDING PROTEIN"/>
    <property type="match status" value="1"/>
</dbReference>
<reference evidence="10 11" key="1">
    <citation type="submission" date="2017-01" db="EMBL/GenBank/DDBJ databases">
        <authorList>
            <person name="Mah S.A."/>
            <person name="Swanson W.J."/>
            <person name="Moy G.W."/>
            <person name="Vacquier V.D."/>
        </authorList>
    </citation>
    <scope>NUCLEOTIDE SEQUENCE [LARGE SCALE GENOMIC DNA]</scope>
    <source>
        <strain evidence="10 11">DSM 21219</strain>
    </source>
</reference>
<proteinExistence type="inferred from homology"/>
<dbReference type="Proteomes" id="UP000192455">
    <property type="component" value="Unassembled WGS sequence"/>
</dbReference>
<dbReference type="EMBL" id="FTPS01000001">
    <property type="protein sequence ID" value="SIT75823.1"/>
    <property type="molecule type" value="Genomic_DNA"/>
</dbReference>
<evidence type="ECO:0000256" key="5">
    <source>
        <dbReference type="ARBA" id="ARBA00022741"/>
    </source>
</evidence>
<evidence type="ECO:0000313" key="10">
    <source>
        <dbReference type="EMBL" id="SIT75823.1"/>
    </source>
</evidence>
<comment type="similarity">
    <text evidence="2">Belongs to the ABC transporter superfamily.</text>
</comment>
<comment type="subcellular location">
    <subcellularLocation>
        <location evidence="1">Cell membrane</location>
        <topology evidence="1">Peripheral membrane protein</topology>
    </subcellularLocation>
</comment>
<gene>
    <name evidence="10" type="ORF">SAMN05421849_0392</name>
</gene>